<dbReference type="Proteomes" id="UP000293296">
    <property type="component" value="Chromosome"/>
</dbReference>
<dbReference type="SUPFAM" id="SSF53335">
    <property type="entry name" value="S-adenosyl-L-methionine-dependent methyltransferases"/>
    <property type="match status" value="1"/>
</dbReference>
<keyword evidence="3" id="KW-1185">Reference proteome</keyword>
<reference evidence="2 3" key="1">
    <citation type="submission" date="2018-02" db="EMBL/GenBank/DDBJ databases">
        <title>Genome sequence of Desulfovibrio carbinolicus DSM 3852.</title>
        <authorList>
            <person name="Wilbanks E."/>
            <person name="Skennerton C.T."/>
            <person name="Orphan V.J."/>
        </authorList>
    </citation>
    <scope>NUCLEOTIDE SEQUENCE [LARGE SCALE GENOMIC DNA]</scope>
    <source>
        <strain evidence="2 3">DSM 3852</strain>
    </source>
</reference>
<keyword evidence="2" id="KW-0489">Methyltransferase</keyword>
<organism evidence="2 3">
    <name type="scientific">Solidesulfovibrio carbinolicus</name>
    <dbReference type="NCBI Taxonomy" id="296842"/>
    <lineage>
        <taxon>Bacteria</taxon>
        <taxon>Pseudomonadati</taxon>
        <taxon>Thermodesulfobacteriota</taxon>
        <taxon>Desulfovibrionia</taxon>
        <taxon>Desulfovibrionales</taxon>
        <taxon>Desulfovibrionaceae</taxon>
        <taxon>Solidesulfovibrio</taxon>
    </lineage>
</organism>
<proteinExistence type="predicted"/>
<dbReference type="GO" id="GO:0008168">
    <property type="term" value="F:methyltransferase activity"/>
    <property type="evidence" value="ECO:0007669"/>
    <property type="project" value="UniProtKB-KW"/>
</dbReference>
<protein>
    <submittedName>
        <fullName evidence="2">Class I SAM-dependent methyltransferase</fullName>
    </submittedName>
</protein>
<dbReference type="OrthoDB" id="5415907at2"/>
<dbReference type="Pfam" id="PF13649">
    <property type="entry name" value="Methyltransf_25"/>
    <property type="match status" value="1"/>
</dbReference>
<dbReference type="InterPro" id="IPR041698">
    <property type="entry name" value="Methyltransf_25"/>
</dbReference>
<dbReference type="KEGG" id="dcb:C3Y92_12390"/>
<keyword evidence="2" id="KW-0808">Transferase</keyword>
<gene>
    <name evidence="2" type="ORF">C3Y92_12390</name>
</gene>
<dbReference type="Gene3D" id="3.40.50.150">
    <property type="entry name" value="Vaccinia Virus protein VP39"/>
    <property type="match status" value="1"/>
</dbReference>
<dbReference type="CDD" id="cd02440">
    <property type="entry name" value="AdoMet_MTases"/>
    <property type="match status" value="1"/>
</dbReference>
<dbReference type="GO" id="GO:0032259">
    <property type="term" value="P:methylation"/>
    <property type="evidence" value="ECO:0007669"/>
    <property type="project" value="UniProtKB-KW"/>
</dbReference>
<sequence length="242" mass="26325">MLDAKTHYEQLLARHYSRAMGGFEAKAAENGALFDRLGIVPRTSGRAVDMGAGSGFQSLPLAERGFSVTAVDFSPTLVAELSQRTAGRKVTPVLGDIRDVAALVGEPAELAVCMGDTLAHLGSLQEIGAFLAALRASLEPRARLVLTFRDQQRALTGTDRILPVASDDDFHFVCLLDYDEDVITVTDIVHYRAVSGWNMEKSAYCKVRLRQPVVVEMLKDAGYVVLVEEMTRGLVTIVAQND</sequence>
<evidence type="ECO:0000313" key="2">
    <source>
        <dbReference type="EMBL" id="QAZ67978.1"/>
    </source>
</evidence>
<feature type="domain" description="Methyltransferase" evidence="1">
    <location>
        <begin position="48"/>
        <end position="140"/>
    </location>
</feature>
<accession>A0A4P6HRP2</accession>
<name>A0A4P6HRP2_9BACT</name>
<dbReference type="InterPro" id="IPR029063">
    <property type="entry name" value="SAM-dependent_MTases_sf"/>
</dbReference>
<dbReference type="AlphaFoldDB" id="A0A4P6HRP2"/>
<evidence type="ECO:0000313" key="3">
    <source>
        <dbReference type="Proteomes" id="UP000293296"/>
    </source>
</evidence>
<evidence type="ECO:0000259" key="1">
    <source>
        <dbReference type="Pfam" id="PF13649"/>
    </source>
</evidence>
<dbReference type="RefSeq" id="WP_129353047.1">
    <property type="nucleotide sequence ID" value="NZ_CP026538.1"/>
</dbReference>
<dbReference type="EMBL" id="CP026538">
    <property type="protein sequence ID" value="QAZ67978.1"/>
    <property type="molecule type" value="Genomic_DNA"/>
</dbReference>